<feature type="region of interest" description="Disordered" evidence="5">
    <location>
        <begin position="374"/>
        <end position="561"/>
    </location>
</feature>
<comment type="caution">
    <text evidence="9">The sequence shown here is derived from an EMBL/GenBank/DDBJ whole genome shotgun (WGS) entry which is preliminary data.</text>
</comment>
<feature type="region of interest" description="Disordered" evidence="5">
    <location>
        <begin position="943"/>
        <end position="964"/>
    </location>
</feature>
<feature type="transmembrane region" description="Helical" evidence="6">
    <location>
        <begin position="1202"/>
        <end position="1223"/>
    </location>
</feature>
<feature type="domain" description="G-protein coupled receptors family 2 profile 2" evidence="8">
    <location>
        <begin position="1078"/>
        <end position="1348"/>
    </location>
</feature>
<dbReference type="STRING" id="34508.A0A4U8UH60"/>
<feature type="transmembrane region" description="Helical" evidence="6">
    <location>
        <begin position="1122"/>
        <end position="1142"/>
    </location>
</feature>
<evidence type="ECO:0000256" key="4">
    <source>
        <dbReference type="ARBA" id="ARBA00023136"/>
    </source>
</evidence>
<evidence type="ECO:0000259" key="8">
    <source>
        <dbReference type="PROSITE" id="PS50261"/>
    </source>
</evidence>
<accession>A0A4U8UH60</accession>
<dbReference type="PRINTS" id="PR01217">
    <property type="entry name" value="PRICHEXTENSN"/>
</dbReference>
<proteinExistence type="predicted"/>
<dbReference type="InterPro" id="IPR017981">
    <property type="entry name" value="GPCR_2-like_7TM"/>
</dbReference>
<evidence type="ECO:0000256" key="7">
    <source>
        <dbReference type="SAM" id="SignalP"/>
    </source>
</evidence>
<feature type="signal peptide" evidence="7">
    <location>
        <begin position="1"/>
        <end position="21"/>
    </location>
</feature>
<keyword evidence="10" id="KW-1185">Reference proteome</keyword>
<keyword evidence="4 6" id="KW-0472">Membrane</keyword>
<name>A0A4U8UH60_STECR</name>
<dbReference type="GO" id="GO:0005886">
    <property type="term" value="C:plasma membrane"/>
    <property type="evidence" value="ECO:0007669"/>
    <property type="project" value="TreeGrafter"/>
</dbReference>
<feature type="transmembrane region" description="Helical" evidence="6">
    <location>
        <begin position="1243"/>
        <end position="1272"/>
    </location>
</feature>
<feature type="region of interest" description="Disordered" evidence="5">
    <location>
        <begin position="785"/>
        <end position="804"/>
    </location>
</feature>
<evidence type="ECO:0000256" key="3">
    <source>
        <dbReference type="ARBA" id="ARBA00022989"/>
    </source>
</evidence>
<reference evidence="9 10" key="2">
    <citation type="journal article" date="2019" name="G3 (Bethesda)">
        <title>Hybrid Assembly of the Genome of the Entomopathogenic Nematode Steinernema carpocapsae Identifies the X-Chromosome.</title>
        <authorList>
            <person name="Serra L."/>
            <person name="Macchietto M."/>
            <person name="Macias-Munoz A."/>
            <person name="McGill C.J."/>
            <person name="Rodriguez I.M."/>
            <person name="Rodriguez B."/>
            <person name="Murad R."/>
            <person name="Mortazavi A."/>
        </authorList>
    </citation>
    <scope>NUCLEOTIDE SEQUENCE [LARGE SCALE GENOMIC DNA]</scope>
    <source>
        <strain evidence="9 10">ALL</strain>
    </source>
</reference>
<keyword evidence="7" id="KW-0732">Signal</keyword>
<keyword evidence="3 6" id="KW-1133">Transmembrane helix</keyword>
<feature type="compositionally biased region" description="Low complexity" evidence="5">
    <location>
        <begin position="405"/>
        <end position="561"/>
    </location>
</feature>
<comment type="subcellular location">
    <subcellularLocation>
        <location evidence="1">Membrane</location>
        <topology evidence="1">Multi-pass membrane protein</topology>
    </subcellularLocation>
</comment>
<feature type="region of interest" description="Disordered" evidence="5">
    <location>
        <begin position="584"/>
        <end position="633"/>
    </location>
</feature>
<feature type="compositionally biased region" description="Low complexity" evidence="5">
    <location>
        <begin position="374"/>
        <end position="398"/>
    </location>
</feature>
<feature type="transmembrane region" description="Helical" evidence="6">
    <location>
        <begin position="1324"/>
        <end position="1346"/>
    </location>
</feature>
<feature type="chain" id="PRO_5020475507" description="G-protein coupled receptors family 2 profile 2 domain-containing protein" evidence="7">
    <location>
        <begin position="22"/>
        <end position="1387"/>
    </location>
</feature>
<feature type="transmembrane region" description="Helical" evidence="6">
    <location>
        <begin position="1292"/>
        <end position="1312"/>
    </location>
</feature>
<feature type="transmembrane region" description="Helical" evidence="6">
    <location>
        <begin position="1077"/>
        <end position="1101"/>
    </location>
</feature>
<feature type="transmembrane region" description="Helical" evidence="6">
    <location>
        <begin position="1162"/>
        <end position="1182"/>
    </location>
</feature>
<organism evidence="9 10">
    <name type="scientific">Steinernema carpocapsae</name>
    <name type="common">Entomopathogenic nematode</name>
    <dbReference type="NCBI Taxonomy" id="34508"/>
    <lineage>
        <taxon>Eukaryota</taxon>
        <taxon>Metazoa</taxon>
        <taxon>Ecdysozoa</taxon>
        <taxon>Nematoda</taxon>
        <taxon>Chromadorea</taxon>
        <taxon>Rhabditida</taxon>
        <taxon>Tylenchina</taxon>
        <taxon>Panagrolaimomorpha</taxon>
        <taxon>Strongyloidoidea</taxon>
        <taxon>Steinernematidae</taxon>
        <taxon>Steinernema</taxon>
    </lineage>
</organism>
<dbReference type="GO" id="GO:0007166">
    <property type="term" value="P:cell surface receptor signaling pathway"/>
    <property type="evidence" value="ECO:0007669"/>
    <property type="project" value="InterPro"/>
</dbReference>
<evidence type="ECO:0000256" key="6">
    <source>
        <dbReference type="SAM" id="Phobius"/>
    </source>
</evidence>
<keyword evidence="2 6" id="KW-0812">Transmembrane</keyword>
<evidence type="ECO:0000256" key="5">
    <source>
        <dbReference type="SAM" id="MobiDB-lite"/>
    </source>
</evidence>
<sequence length="1387" mass="152351">MLLRCILSLLVAAAFSVQANSRCTSFSVFLRQEHNDPHGQIWADVVVRPYVEELILVGLRWFKTTGPAKIFEVWAVSKYRDGQNYVLDEQSWPITGFENTQKVIPIKNPDHQFSVYLNTSLGYISVFHSQFVNGKPQVNIPKRSCLKMGYENDAASACMCCENEKPAAFCPEVVENESMACKAFQGTIKMRNFSGLFYGVYRLDRDGYFGTQEMDILNNPIGHLIQSAVFFDGNAAEPEDNGCKANCWYKLPANLYATTHIRVDINLLGFLLDLPVAEFYVDQNQQAYRNGKHDTSALYSPLTPCRNRQGSWDDWPNCLCCYNFLMDSPCSDPTTNMPTPPTEFTSIEPITTKTTTATPVPTTLSTLLSTTGSTKVTSTTTTSTTSTVSTTTTPVTTTRTREPITTRPTTTTTTTTAKPTTSTSTVKPTTTTTTVKPTTFTTTTSRTTTTMTPTTVKPATTLKPTTTSTSTTTTTTSTTPKPTTTSTTSTAKPSTTTSTTSASATTTTSKPRTTTSTTTTVKPATTLATTETPAIPLLTTTVAQTTSTAISTTSTTTRMQPTTTVTLSTNSVSSTRLTTISTLPTTTSTVSSSTQEPTASTSTTPIITSTSTVNPTSTRTTRPTTTSTTTLSTTQSTTTLSTVQPTMTSIVIPTTTTATLSTSASTMFISTTSPKPTLSTTPTTTLSTISSISPSITISSTIPFTSLLITSSSTSTVSPTTSSSIPTTTTSITSTVQATTASLPTTSTPMTIMVPSTLTSRSTSTTVSNTVTTTTKPRRTVTVSTKTSERTTLSSSRKSSAVTSSSTVTTSEIFDEVANVIDLMLEARDDQFHNSDQHSKSSTERILDSIGVMLKSSNDSVNFLTGNNLALAAHNPDCSGSTTENDNGLADYLTRFDYVSKKKREKTNPSASITIPLSTICKANVDRVYYAIYRNTKLFIPADQQSKRRKRSAQEEVTPPPKNRCKHGKFMKDGRVLAATALSTYNANFKEVSFHEDPDSKSRSTMAVISYSNKDKQQPLHGKFGVSWWKQSNYWSHQLCEVQTTSERYEAYCNHLTDFTLIVDGLLTEPCLCDRHLIVLGYVMGACSLLGLLFLAVLYSSNYMRMLREMELIKTLRGNPSATADDAVSLLYIVTMFMFYLSFTFFSDRAVAGDACNAFAGINYWLLLSCLTFTICQALRTLKVFAWNPIAENILYFITKDFIVVGLSYGVSSIVVIIFAVVITDFFKREDDYCWIRPDYVKVSVVVPLSLLVACGFICFGLIIFKLFPNFLRTRRSQRMSSRALHRTKNYLARKIVAILLMQFTLGIPWVFQYLTLFAPGVTAWHYVFTIVNGSQGVSLFGLYLYRRILLQRQKRRSKKLASLHASGSAREERQRAQHHFYEHFES</sequence>
<evidence type="ECO:0000313" key="10">
    <source>
        <dbReference type="Proteomes" id="UP000298663"/>
    </source>
</evidence>
<protein>
    <recommendedName>
        <fullName evidence="8">G-protein coupled receptors family 2 profile 2 domain-containing protein</fullName>
    </recommendedName>
</protein>
<evidence type="ECO:0000313" key="9">
    <source>
        <dbReference type="EMBL" id="TMS32282.1"/>
    </source>
</evidence>
<dbReference type="PROSITE" id="PS50261">
    <property type="entry name" value="G_PROTEIN_RECEP_F2_4"/>
    <property type="match status" value="1"/>
</dbReference>
<dbReference type="OrthoDB" id="5870749at2759"/>
<dbReference type="PANTHER" id="PTHR12011">
    <property type="entry name" value="ADHESION G-PROTEIN COUPLED RECEPTOR"/>
    <property type="match status" value="1"/>
</dbReference>
<dbReference type="PANTHER" id="PTHR12011:SF465">
    <property type="entry name" value="GPS DOMAIN-CONTAINING PROTEIN"/>
    <property type="match status" value="1"/>
</dbReference>
<dbReference type="EMBL" id="AZBU02000001">
    <property type="protein sequence ID" value="TMS32282.1"/>
    <property type="molecule type" value="Genomic_DNA"/>
</dbReference>
<dbReference type="GO" id="GO:0004888">
    <property type="term" value="F:transmembrane signaling receptor activity"/>
    <property type="evidence" value="ECO:0007669"/>
    <property type="project" value="InterPro"/>
</dbReference>
<reference evidence="9 10" key="1">
    <citation type="journal article" date="2015" name="Genome Biol.">
        <title>Comparative genomics of Steinernema reveals deeply conserved gene regulatory networks.</title>
        <authorList>
            <person name="Dillman A.R."/>
            <person name="Macchietto M."/>
            <person name="Porter C.F."/>
            <person name="Rogers A."/>
            <person name="Williams B."/>
            <person name="Antoshechkin I."/>
            <person name="Lee M.M."/>
            <person name="Goodwin Z."/>
            <person name="Lu X."/>
            <person name="Lewis E.E."/>
            <person name="Goodrich-Blair H."/>
            <person name="Stock S.P."/>
            <person name="Adams B.J."/>
            <person name="Sternberg P.W."/>
            <person name="Mortazavi A."/>
        </authorList>
    </citation>
    <scope>NUCLEOTIDE SEQUENCE [LARGE SCALE GENOMIC DNA]</scope>
    <source>
        <strain evidence="9 10">ALL</strain>
    </source>
</reference>
<dbReference type="Proteomes" id="UP000298663">
    <property type="component" value="Unassembled WGS sequence"/>
</dbReference>
<gene>
    <name evidence="9" type="ORF">L596_000146</name>
</gene>
<evidence type="ECO:0000256" key="1">
    <source>
        <dbReference type="ARBA" id="ARBA00004141"/>
    </source>
</evidence>
<dbReference type="Gene3D" id="1.20.1070.10">
    <property type="entry name" value="Rhodopsin 7-helix transmembrane proteins"/>
    <property type="match status" value="1"/>
</dbReference>
<evidence type="ECO:0000256" key="2">
    <source>
        <dbReference type="ARBA" id="ARBA00022692"/>
    </source>
</evidence>